<dbReference type="Gene3D" id="1.20.1250.20">
    <property type="entry name" value="MFS general substrate transporter like domains"/>
    <property type="match status" value="1"/>
</dbReference>
<dbReference type="InterPro" id="IPR020846">
    <property type="entry name" value="MFS_dom"/>
</dbReference>
<proteinExistence type="predicted"/>
<dbReference type="GO" id="GO:0022857">
    <property type="term" value="F:transmembrane transporter activity"/>
    <property type="evidence" value="ECO:0007669"/>
    <property type="project" value="InterPro"/>
</dbReference>
<evidence type="ECO:0000313" key="8">
    <source>
        <dbReference type="Proteomes" id="UP000826195"/>
    </source>
</evidence>
<evidence type="ECO:0000259" key="6">
    <source>
        <dbReference type="PROSITE" id="PS50850"/>
    </source>
</evidence>
<evidence type="ECO:0000313" key="7">
    <source>
        <dbReference type="EMBL" id="KAH0568642.1"/>
    </source>
</evidence>
<accession>A0AAV7J961</accession>
<dbReference type="InterPro" id="IPR005829">
    <property type="entry name" value="Sugar_transporter_CS"/>
</dbReference>
<feature type="transmembrane region" description="Helical" evidence="5">
    <location>
        <begin position="381"/>
        <end position="404"/>
    </location>
</feature>
<evidence type="ECO:0000256" key="1">
    <source>
        <dbReference type="ARBA" id="ARBA00004141"/>
    </source>
</evidence>
<name>A0AAV7J961_COTGL</name>
<keyword evidence="8" id="KW-1185">Reference proteome</keyword>
<dbReference type="GO" id="GO:0016020">
    <property type="term" value="C:membrane"/>
    <property type="evidence" value="ECO:0007669"/>
    <property type="project" value="UniProtKB-SubCell"/>
</dbReference>
<sequence>MEKNEWALVQEKCLLQAVDKLGEGSKIVWIIFFTNIFTLILYGLNSMSYVYIAEIPEFQCSIPELTNANWTKEQINEISTVDSCQKYDYNYTHLANLGYNKTAKYIKELKIPSTTSCESFIFDDSVRSTVVDEWQLVCDKKLHRANTFSVYAAGIIVGSAFFGTFADTYGRKNSLIISIILQIISGPVSALVPWFWVYMTCRFFTGMSLGGMFSSAYTILSEIAKGRRREVYISLLDAAFSIGTFFLIGMAYVLPTWRQLQLGISCFIIPMTILIWWIPESPRWLVSQNHHDEAQKIIEKYCGSLEIPPMSTVENSTVNFKSSSLNKKKKDFFNRNFESLRILFTDFRKKILIMYFICYVTAAVCYSLIFNVDNFSTDRHLFMIVVAVEEIIAHLTILVVFIFLSSRKSLALAYLSGSVLLMLILVVPVENKKVTMGLVLATKFFVETTFTSSIALNSELFPSNIRNTALGTCVVMEQMGSLTAPYIVDLLGDIVWWAPTLLCCILSLLAGLFCCIIPPTNLSDENKSKSNKKDSAAD</sequence>
<evidence type="ECO:0000256" key="2">
    <source>
        <dbReference type="ARBA" id="ARBA00022692"/>
    </source>
</evidence>
<dbReference type="SUPFAM" id="SSF103473">
    <property type="entry name" value="MFS general substrate transporter"/>
    <property type="match status" value="1"/>
</dbReference>
<reference evidence="7 8" key="1">
    <citation type="journal article" date="2021" name="J. Hered.">
        <title>A chromosome-level genome assembly of the parasitoid wasp, Cotesia glomerata (Hymenoptera: Braconidae).</title>
        <authorList>
            <person name="Pinto B.J."/>
            <person name="Weis J.J."/>
            <person name="Gamble T."/>
            <person name="Ode P.J."/>
            <person name="Paul R."/>
            <person name="Zaspel J.M."/>
        </authorList>
    </citation>
    <scope>NUCLEOTIDE SEQUENCE [LARGE SCALE GENOMIC DNA]</scope>
    <source>
        <strain evidence="7">CgM1</strain>
    </source>
</reference>
<evidence type="ECO:0000256" key="5">
    <source>
        <dbReference type="SAM" id="Phobius"/>
    </source>
</evidence>
<feature type="transmembrane region" description="Helical" evidence="5">
    <location>
        <begin position="260"/>
        <end position="278"/>
    </location>
</feature>
<evidence type="ECO:0000256" key="4">
    <source>
        <dbReference type="ARBA" id="ARBA00023136"/>
    </source>
</evidence>
<dbReference type="InterPro" id="IPR036259">
    <property type="entry name" value="MFS_trans_sf"/>
</dbReference>
<dbReference type="AlphaFoldDB" id="A0AAV7J961"/>
<dbReference type="PANTHER" id="PTHR24064">
    <property type="entry name" value="SOLUTE CARRIER FAMILY 22 MEMBER"/>
    <property type="match status" value="1"/>
</dbReference>
<dbReference type="EMBL" id="JAHXZJ010000001">
    <property type="protein sequence ID" value="KAH0568642.1"/>
    <property type="molecule type" value="Genomic_DNA"/>
</dbReference>
<comment type="subcellular location">
    <subcellularLocation>
        <location evidence="1">Membrane</location>
        <topology evidence="1">Multi-pass membrane protein</topology>
    </subcellularLocation>
</comment>
<feature type="transmembrane region" description="Helical" evidence="5">
    <location>
        <begin position="175"/>
        <end position="197"/>
    </location>
</feature>
<keyword evidence="4 5" id="KW-0472">Membrane</keyword>
<keyword evidence="3 5" id="KW-1133">Transmembrane helix</keyword>
<protein>
    <recommendedName>
        <fullName evidence="6">Major facilitator superfamily (MFS) profile domain-containing protein</fullName>
    </recommendedName>
</protein>
<dbReference type="PROSITE" id="PS50850">
    <property type="entry name" value="MFS"/>
    <property type="match status" value="1"/>
</dbReference>
<dbReference type="PROSITE" id="PS00217">
    <property type="entry name" value="SUGAR_TRANSPORT_2"/>
    <property type="match status" value="1"/>
</dbReference>
<organism evidence="7 8">
    <name type="scientific">Cotesia glomerata</name>
    <name type="common">Lepidopteran parasitic wasp</name>
    <name type="synonym">Apanteles glomeratus</name>
    <dbReference type="NCBI Taxonomy" id="32391"/>
    <lineage>
        <taxon>Eukaryota</taxon>
        <taxon>Metazoa</taxon>
        <taxon>Ecdysozoa</taxon>
        <taxon>Arthropoda</taxon>
        <taxon>Hexapoda</taxon>
        <taxon>Insecta</taxon>
        <taxon>Pterygota</taxon>
        <taxon>Neoptera</taxon>
        <taxon>Endopterygota</taxon>
        <taxon>Hymenoptera</taxon>
        <taxon>Apocrita</taxon>
        <taxon>Ichneumonoidea</taxon>
        <taxon>Braconidae</taxon>
        <taxon>Microgastrinae</taxon>
        <taxon>Cotesia</taxon>
    </lineage>
</organism>
<comment type="caution">
    <text evidence="7">The sequence shown here is derived from an EMBL/GenBank/DDBJ whole genome shotgun (WGS) entry which is preliminary data.</text>
</comment>
<feature type="transmembrane region" description="Helical" evidence="5">
    <location>
        <begin position="494"/>
        <end position="517"/>
    </location>
</feature>
<dbReference type="InterPro" id="IPR005828">
    <property type="entry name" value="MFS_sugar_transport-like"/>
</dbReference>
<feature type="domain" description="Major facilitator superfamily (MFS) profile" evidence="6">
    <location>
        <begin position="31"/>
        <end position="522"/>
    </location>
</feature>
<feature type="transmembrane region" description="Helical" evidence="5">
    <location>
        <begin position="148"/>
        <end position="166"/>
    </location>
</feature>
<dbReference type="Proteomes" id="UP000826195">
    <property type="component" value="Unassembled WGS sequence"/>
</dbReference>
<feature type="transmembrane region" description="Helical" evidence="5">
    <location>
        <begin position="351"/>
        <end position="369"/>
    </location>
</feature>
<gene>
    <name evidence="7" type="ORF">KQX54_021330</name>
</gene>
<dbReference type="Pfam" id="PF00083">
    <property type="entry name" value="Sugar_tr"/>
    <property type="match status" value="1"/>
</dbReference>
<evidence type="ECO:0000256" key="3">
    <source>
        <dbReference type="ARBA" id="ARBA00022989"/>
    </source>
</evidence>
<feature type="transmembrane region" description="Helical" evidence="5">
    <location>
        <begin position="411"/>
        <end position="429"/>
    </location>
</feature>
<feature type="transmembrane region" description="Helical" evidence="5">
    <location>
        <begin position="232"/>
        <end position="254"/>
    </location>
</feature>
<keyword evidence="2 5" id="KW-0812">Transmembrane</keyword>
<feature type="transmembrane region" description="Helical" evidence="5">
    <location>
        <begin position="27"/>
        <end position="44"/>
    </location>
</feature>